<sequence>MIKFLKNSYIQRAIREESRGNYTQAAVYYSKAEEFEKVGEMHELLGDMTREFPAKIRAYQQAIRWYTDRERLKALALKLAQTMELEIRADSKVSTIEKQRLQKVAEYYALAESWNEAGRICEELGMLDQATDMYVQGGHIERIEALAERKEAHAHRTFSAQHYYEEAETTYRRGHRDKAYQALQHCLRIKRNHSKAAALFQSLSDHLRHPTKRIIWMPMEESEYVMFGHPVVTIGRQDDNDLVLTQHDISRHHAKIGLSRHHLLVEDLSSSNGTRINGLKIQRQAEIRDRDVLSIGRHTTFEVRLHIQDKQIAARLCPPKQQELQKYYLFFSGEAHLGSDETQAIPLQQSLVGLPSHLFTIRYQYPFWFLHLHPHLTGVELNGVPVDQYVVLFPGDTVRLEGLTFLIE</sequence>
<dbReference type="InterPro" id="IPR011990">
    <property type="entry name" value="TPR-like_helical_dom_sf"/>
</dbReference>
<dbReference type="Pfam" id="PF00498">
    <property type="entry name" value="FHA"/>
    <property type="match status" value="1"/>
</dbReference>
<name>A0A2G6KGF7_9BACT</name>
<evidence type="ECO:0000313" key="2">
    <source>
        <dbReference type="EMBL" id="PIE33899.1"/>
    </source>
</evidence>
<dbReference type="Proteomes" id="UP000230821">
    <property type="component" value="Unassembled WGS sequence"/>
</dbReference>
<evidence type="ECO:0000259" key="1">
    <source>
        <dbReference type="PROSITE" id="PS50006"/>
    </source>
</evidence>
<dbReference type="PANTHER" id="PTHR23308">
    <property type="entry name" value="NUCLEAR INHIBITOR OF PROTEIN PHOSPHATASE-1"/>
    <property type="match status" value="1"/>
</dbReference>
<feature type="domain" description="FHA" evidence="1">
    <location>
        <begin position="232"/>
        <end position="281"/>
    </location>
</feature>
<dbReference type="EMBL" id="PDSK01000093">
    <property type="protein sequence ID" value="PIE33899.1"/>
    <property type="molecule type" value="Genomic_DNA"/>
</dbReference>
<organism evidence="2 3">
    <name type="scientific">candidate division KSB3 bacterium</name>
    <dbReference type="NCBI Taxonomy" id="2044937"/>
    <lineage>
        <taxon>Bacteria</taxon>
        <taxon>candidate division KSB3</taxon>
    </lineage>
</organism>
<evidence type="ECO:0000313" key="3">
    <source>
        <dbReference type="Proteomes" id="UP000230821"/>
    </source>
</evidence>
<dbReference type="PROSITE" id="PS50006">
    <property type="entry name" value="FHA_DOMAIN"/>
    <property type="match status" value="1"/>
</dbReference>
<dbReference type="CDD" id="cd00060">
    <property type="entry name" value="FHA"/>
    <property type="match status" value="1"/>
</dbReference>
<proteinExistence type="predicted"/>
<comment type="caution">
    <text evidence="2">The sequence shown here is derived from an EMBL/GenBank/DDBJ whole genome shotgun (WGS) entry which is preliminary data.</text>
</comment>
<protein>
    <recommendedName>
        <fullName evidence="1">FHA domain-containing protein</fullName>
    </recommendedName>
</protein>
<reference evidence="2 3" key="1">
    <citation type="submission" date="2017-10" db="EMBL/GenBank/DDBJ databases">
        <title>Novel microbial diversity and functional potential in the marine mammal oral microbiome.</title>
        <authorList>
            <person name="Dudek N.K."/>
            <person name="Sun C.L."/>
            <person name="Burstein D."/>
            <person name="Kantor R.S."/>
            <person name="Aliaga Goltsman D.S."/>
            <person name="Bik E.M."/>
            <person name="Thomas B.C."/>
            <person name="Banfield J.F."/>
            <person name="Relman D.A."/>
        </authorList>
    </citation>
    <scope>NUCLEOTIDE SEQUENCE [LARGE SCALE GENOMIC DNA]</scope>
    <source>
        <strain evidence="2">DOLJORAL78_47_16</strain>
    </source>
</reference>
<dbReference type="InterPro" id="IPR000253">
    <property type="entry name" value="FHA_dom"/>
</dbReference>
<dbReference type="InterPro" id="IPR008984">
    <property type="entry name" value="SMAD_FHA_dom_sf"/>
</dbReference>
<gene>
    <name evidence="2" type="ORF">CSA56_09425</name>
</gene>
<dbReference type="InterPro" id="IPR050923">
    <property type="entry name" value="Cell_Proc_Reg/RNA_Proc"/>
</dbReference>
<dbReference type="Gene3D" id="2.60.200.20">
    <property type="match status" value="1"/>
</dbReference>
<dbReference type="SUPFAM" id="SSF49879">
    <property type="entry name" value="SMAD/FHA domain"/>
    <property type="match status" value="2"/>
</dbReference>
<dbReference type="Gene3D" id="1.25.40.10">
    <property type="entry name" value="Tetratricopeptide repeat domain"/>
    <property type="match status" value="1"/>
</dbReference>
<accession>A0A2G6KGF7</accession>
<dbReference type="SMART" id="SM00240">
    <property type="entry name" value="FHA"/>
    <property type="match status" value="1"/>
</dbReference>
<dbReference type="AlphaFoldDB" id="A0A2G6KGF7"/>